<protein>
    <submittedName>
        <fullName evidence="2">DUF2177 family protein</fullName>
    </submittedName>
</protein>
<evidence type="ECO:0000256" key="1">
    <source>
        <dbReference type="SAM" id="Phobius"/>
    </source>
</evidence>
<feature type="transmembrane region" description="Helical" evidence="1">
    <location>
        <begin position="7"/>
        <end position="27"/>
    </location>
</feature>
<evidence type="ECO:0000313" key="3">
    <source>
        <dbReference type="Proteomes" id="UP001336250"/>
    </source>
</evidence>
<name>A0AAW9Q7C4_9BURK</name>
<feature type="transmembrane region" description="Helical" evidence="1">
    <location>
        <begin position="113"/>
        <end position="135"/>
    </location>
</feature>
<organism evidence="2 3">
    <name type="scientific">Aquincola agrisoli</name>
    <dbReference type="NCBI Taxonomy" id="3119538"/>
    <lineage>
        <taxon>Bacteria</taxon>
        <taxon>Pseudomonadati</taxon>
        <taxon>Pseudomonadota</taxon>
        <taxon>Betaproteobacteria</taxon>
        <taxon>Burkholderiales</taxon>
        <taxon>Sphaerotilaceae</taxon>
        <taxon>Aquincola</taxon>
    </lineage>
</organism>
<keyword evidence="1" id="KW-0472">Membrane</keyword>
<reference evidence="2 3" key="1">
    <citation type="submission" date="2024-02" db="EMBL/GenBank/DDBJ databases">
        <title>Genome sequence of Aquincola sp. MAHUQ-54.</title>
        <authorList>
            <person name="Huq M.A."/>
        </authorList>
    </citation>
    <scope>NUCLEOTIDE SEQUENCE [LARGE SCALE GENOMIC DNA]</scope>
    <source>
        <strain evidence="2 3">MAHUQ-54</strain>
    </source>
</reference>
<dbReference type="Pfam" id="PF09945">
    <property type="entry name" value="DUF2177"/>
    <property type="match status" value="1"/>
</dbReference>
<comment type="caution">
    <text evidence="2">The sequence shown here is derived from an EMBL/GenBank/DDBJ whole genome shotgun (WGS) entry which is preliminary data.</text>
</comment>
<dbReference type="Proteomes" id="UP001336250">
    <property type="component" value="Unassembled WGS sequence"/>
</dbReference>
<proteinExistence type="predicted"/>
<keyword evidence="1" id="KW-1133">Transmembrane helix</keyword>
<dbReference type="AlphaFoldDB" id="A0AAW9Q7C4"/>
<dbReference type="InterPro" id="IPR018687">
    <property type="entry name" value="DUF2177_membr"/>
</dbReference>
<dbReference type="RefSeq" id="WP_332291246.1">
    <property type="nucleotide sequence ID" value="NZ_JAZIBG010000036.1"/>
</dbReference>
<accession>A0AAW9Q7C4</accession>
<dbReference type="EMBL" id="JAZIBG010000036">
    <property type="protein sequence ID" value="MEF7615898.1"/>
    <property type="molecule type" value="Genomic_DNA"/>
</dbReference>
<feature type="transmembrane region" description="Helical" evidence="1">
    <location>
        <begin position="47"/>
        <end position="66"/>
    </location>
</feature>
<gene>
    <name evidence="2" type="ORF">V4F39_18430</name>
</gene>
<evidence type="ECO:0000313" key="2">
    <source>
        <dbReference type="EMBL" id="MEF7615898.1"/>
    </source>
</evidence>
<keyword evidence="1" id="KW-0812">Transmembrane</keyword>
<keyword evidence="3" id="KW-1185">Reference proteome</keyword>
<sequence>MTIRQLAVAYAATAVVFLALDGVWLSTMADRLYRPAIGHLMADGFRMAPAVVFYAIYVVGVLVFAVSPALASGQWTTALGRGALLGLVAYAAYDLTNHATLHDWPLHLTLADLAWGTFVTAAAATAGYAATRWWAGAAPPA</sequence>
<feature type="transmembrane region" description="Helical" evidence="1">
    <location>
        <begin position="78"/>
        <end position="93"/>
    </location>
</feature>